<sequence>MSFVEGCSCHVWAIDGYRSDVLAHNVNMLYDNKSSEALLAALDGTRARKRRKLVADTNLDAKIQGLVEACRTDVSTALACTIYGGFQYATDGAPEHMWIEYGGHIYDTMPGQPLRRAKATKRTRLRPPCEMSNFAADMIGSYESMLTNSQLAIITAAKDQWAKGWSNGGGSPCYEFTPP</sequence>
<dbReference type="RefSeq" id="WP_206254503.1">
    <property type="nucleotide sequence ID" value="NZ_CP071060.1"/>
</dbReference>
<dbReference type="Proteomes" id="UP000663570">
    <property type="component" value="Chromosome"/>
</dbReference>
<keyword evidence="2" id="KW-1185">Reference proteome</keyword>
<name>A0ABX7M569_9RHOO</name>
<proteinExistence type="predicted"/>
<evidence type="ECO:0000313" key="2">
    <source>
        <dbReference type="Proteomes" id="UP000663570"/>
    </source>
</evidence>
<evidence type="ECO:0000313" key="1">
    <source>
        <dbReference type="EMBL" id="QSI76914.1"/>
    </source>
</evidence>
<organism evidence="1 2">
    <name type="scientific">Niveibacterium microcysteis</name>
    <dbReference type="NCBI Taxonomy" id="2811415"/>
    <lineage>
        <taxon>Bacteria</taxon>
        <taxon>Pseudomonadati</taxon>
        <taxon>Pseudomonadota</taxon>
        <taxon>Betaproteobacteria</taxon>
        <taxon>Rhodocyclales</taxon>
        <taxon>Rhodocyclaceae</taxon>
        <taxon>Niveibacterium</taxon>
    </lineage>
</organism>
<gene>
    <name evidence="1" type="ORF">JY500_21110</name>
</gene>
<accession>A0ABX7M569</accession>
<protein>
    <submittedName>
        <fullName evidence="1">Uncharacterized protein</fullName>
    </submittedName>
</protein>
<reference evidence="1 2" key="1">
    <citation type="submission" date="2021-02" db="EMBL/GenBank/DDBJ databases">
        <title>Niveibacterium changnyeongensis HC41.</title>
        <authorList>
            <person name="Kang M."/>
        </authorList>
    </citation>
    <scope>NUCLEOTIDE SEQUENCE [LARGE SCALE GENOMIC DNA]</scope>
    <source>
        <strain evidence="1 2">HC41</strain>
    </source>
</reference>
<dbReference type="EMBL" id="CP071060">
    <property type="protein sequence ID" value="QSI76914.1"/>
    <property type="molecule type" value="Genomic_DNA"/>
</dbReference>